<dbReference type="CDD" id="cd14014">
    <property type="entry name" value="STKc_PknB_like"/>
    <property type="match status" value="1"/>
</dbReference>
<evidence type="ECO:0000256" key="4">
    <source>
        <dbReference type="ARBA" id="ARBA00022840"/>
    </source>
</evidence>
<keyword evidence="1" id="KW-0808">Transferase</keyword>
<organism evidence="8 9">
    <name type="scientific">Sphaerisporangium flaviroseum</name>
    <dbReference type="NCBI Taxonomy" id="509199"/>
    <lineage>
        <taxon>Bacteria</taxon>
        <taxon>Bacillati</taxon>
        <taxon>Actinomycetota</taxon>
        <taxon>Actinomycetes</taxon>
        <taxon>Streptosporangiales</taxon>
        <taxon>Streptosporangiaceae</taxon>
        <taxon>Sphaerisporangium</taxon>
    </lineage>
</organism>
<keyword evidence="6" id="KW-1133">Transmembrane helix</keyword>
<evidence type="ECO:0000313" key="8">
    <source>
        <dbReference type="EMBL" id="GAA3823571.1"/>
    </source>
</evidence>
<dbReference type="SUPFAM" id="SSF56112">
    <property type="entry name" value="Protein kinase-like (PK-like)"/>
    <property type="match status" value="1"/>
</dbReference>
<dbReference type="EMBL" id="BAAAZR010000019">
    <property type="protein sequence ID" value="GAA3823571.1"/>
    <property type="molecule type" value="Genomic_DNA"/>
</dbReference>
<dbReference type="InterPro" id="IPR000719">
    <property type="entry name" value="Prot_kinase_dom"/>
</dbReference>
<feature type="transmembrane region" description="Helical" evidence="6">
    <location>
        <begin position="442"/>
        <end position="461"/>
    </location>
</feature>
<evidence type="ECO:0000313" key="9">
    <source>
        <dbReference type="Proteomes" id="UP001500888"/>
    </source>
</evidence>
<feature type="compositionally biased region" description="Polar residues" evidence="5">
    <location>
        <begin position="506"/>
        <end position="519"/>
    </location>
</feature>
<keyword evidence="6" id="KW-0472">Membrane</keyword>
<evidence type="ECO:0000256" key="2">
    <source>
        <dbReference type="ARBA" id="ARBA00022741"/>
    </source>
</evidence>
<keyword evidence="4" id="KW-0067">ATP-binding</keyword>
<dbReference type="Gene3D" id="3.30.200.20">
    <property type="entry name" value="Phosphorylase Kinase, domain 1"/>
    <property type="match status" value="1"/>
</dbReference>
<feature type="region of interest" description="Disordered" evidence="5">
    <location>
        <begin position="289"/>
        <end position="439"/>
    </location>
</feature>
<dbReference type="Pfam" id="PF00069">
    <property type="entry name" value="Pkinase"/>
    <property type="match status" value="1"/>
</dbReference>
<keyword evidence="9" id="KW-1185">Reference proteome</keyword>
<dbReference type="Gene3D" id="1.10.510.10">
    <property type="entry name" value="Transferase(Phosphotransferase) domain 1"/>
    <property type="match status" value="1"/>
</dbReference>
<dbReference type="InterPro" id="IPR011009">
    <property type="entry name" value="Kinase-like_dom_sf"/>
</dbReference>
<dbReference type="PANTHER" id="PTHR43289:SF34">
    <property type="entry name" value="SERINE_THREONINE-PROTEIN KINASE YBDM-RELATED"/>
    <property type="match status" value="1"/>
</dbReference>
<gene>
    <name evidence="8" type="ORF">GCM10022226_50150</name>
</gene>
<evidence type="ECO:0000259" key="7">
    <source>
        <dbReference type="PROSITE" id="PS50011"/>
    </source>
</evidence>
<evidence type="ECO:0000256" key="6">
    <source>
        <dbReference type="SAM" id="Phobius"/>
    </source>
</evidence>
<accession>A0ABP7IPC2</accession>
<proteinExistence type="predicted"/>
<keyword evidence="6" id="KW-0812">Transmembrane</keyword>
<evidence type="ECO:0000256" key="3">
    <source>
        <dbReference type="ARBA" id="ARBA00022777"/>
    </source>
</evidence>
<name>A0ABP7IPC2_9ACTN</name>
<keyword evidence="2" id="KW-0547">Nucleotide-binding</keyword>
<evidence type="ECO:0000256" key="5">
    <source>
        <dbReference type="SAM" id="MobiDB-lite"/>
    </source>
</evidence>
<keyword evidence="3" id="KW-0418">Kinase</keyword>
<reference evidence="9" key="1">
    <citation type="journal article" date="2019" name="Int. J. Syst. Evol. Microbiol.">
        <title>The Global Catalogue of Microorganisms (GCM) 10K type strain sequencing project: providing services to taxonomists for standard genome sequencing and annotation.</title>
        <authorList>
            <consortium name="The Broad Institute Genomics Platform"/>
            <consortium name="The Broad Institute Genome Sequencing Center for Infectious Disease"/>
            <person name="Wu L."/>
            <person name="Ma J."/>
        </authorList>
    </citation>
    <scope>NUCLEOTIDE SEQUENCE [LARGE SCALE GENOMIC DNA]</scope>
    <source>
        <strain evidence="9">JCM 16908</strain>
    </source>
</reference>
<evidence type="ECO:0000256" key="1">
    <source>
        <dbReference type="ARBA" id="ARBA00022679"/>
    </source>
</evidence>
<dbReference type="PANTHER" id="PTHR43289">
    <property type="entry name" value="MITOGEN-ACTIVATED PROTEIN KINASE KINASE KINASE 20-RELATED"/>
    <property type="match status" value="1"/>
</dbReference>
<dbReference type="RefSeq" id="WP_344944890.1">
    <property type="nucleotide sequence ID" value="NZ_BAAAZR010000019.1"/>
</dbReference>
<dbReference type="PROSITE" id="PS50011">
    <property type="entry name" value="PROTEIN_KINASE_DOM"/>
    <property type="match status" value="1"/>
</dbReference>
<feature type="compositionally biased region" description="Basic residues" evidence="5">
    <location>
        <begin position="430"/>
        <end position="439"/>
    </location>
</feature>
<dbReference type="Proteomes" id="UP001500888">
    <property type="component" value="Unassembled WGS sequence"/>
</dbReference>
<protein>
    <recommendedName>
        <fullName evidence="7">Protein kinase domain-containing protein</fullName>
    </recommendedName>
</protein>
<feature type="region of interest" description="Disordered" evidence="5">
    <location>
        <begin position="464"/>
        <end position="519"/>
    </location>
</feature>
<comment type="caution">
    <text evidence="8">The sequence shown here is derived from an EMBL/GenBank/DDBJ whole genome shotgun (WGS) entry which is preliminary data.</text>
</comment>
<feature type="domain" description="Protein kinase" evidence="7">
    <location>
        <begin position="18"/>
        <end position="275"/>
    </location>
</feature>
<sequence length="617" mass="64711">MPAFRPLGPSDPSKIASYRVTGRIGEGGQGVVYAAETGSGEPVAVKLLHRRFSDDERVRRDFGTELRQAQRVTDPRIARILAYGLHDRRLYYASEYVDGPSLWDVVEKQGPRPANELTELAIATLTALAAVHEAGTAHGDFRPGCVLLGPGGPRVIDFGVGRALEGPLTTGRLVGTSPFTAPEHLAGTLPGPESDMFAWAGTIVYAATGRAPFGQDSVPAVINRILNGVPDLSALAGGLRDAVDACLDKVPARRPSARELLTRLEGLSLGYAPLLPPAIRPAAPEGRPKYTARWPAPPPSYEGPIPLSARPLWPRSGQTPLPGRALPPAAPPETAGRPGAAARTDTGLDPAVPPDARSSASRSEGGAGTPPFAAGHGAAFQSRPGTVSFTAGPGPAPFQARPRTEPSETGRAAPLRPDEEYAAGPDRQAGSRHRRRHRRDRAIAAAAGLLLTVLAVVFISSSEGRPQRQVPGAIPVPTLDLTAPPTTEPPVVPTSEEPTPIPSPSKSQATSNAAPSWKGTTTRVARPLLEVTPSRVRVRSDYIISVNIKLKAPGAAIRWRASISEGGLLSSTRGEISAGSSATITAYGTPYCSTSKIRFTSNGGDRTVRITWGGVLC</sequence>